<dbReference type="PANTHER" id="PTHR23039">
    <property type="entry name" value="NANCE-HORAN SYNDROME PROTEIN"/>
    <property type="match status" value="1"/>
</dbReference>
<dbReference type="OrthoDB" id="8965057at2759"/>
<evidence type="ECO:0000313" key="3">
    <source>
        <dbReference type="Proteomes" id="UP000237246"/>
    </source>
</evidence>
<dbReference type="Proteomes" id="UP000237246">
    <property type="component" value="Unassembled WGS sequence"/>
</dbReference>
<accession>A0A2P4SXM4</accession>
<keyword evidence="3" id="KW-1185">Reference proteome</keyword>
<keyword evidence="1" id="KW-0812">Transmembrane</keyword>
<comment type="caution">
    <text evidence="2">The sequence shown here is derived from an EMBL/GenBank/DDBJ whole genome shotgun (WGS) entry which is preliminary data.</text>
</comment>
<dbReference type="AlphaFoldDB" id="A0A2P4SXM4"/>
<keyword evidence="1" id="KW-1133">Transmembrane helix</keyword>
<dbReference type="GO" id="GO:0030154">
    <property type="term" value="P:cell differentiation"/>
    <property type="evidence" value="ECO:0007669"/>
    <property type="project" value="TreeGrafter"/>
</dbReference>
<dbReference type="Pfam" id="PF15273">
    <property type="entry name" value="NHS"/>
    <property type="match status" value="1"/>
</dbReference>
<name>A0A2P4SXM4_BAMTH</name>
<sequence length="92" mass="10583">MLGQRPKNPIHNIPSTLDKQTNWSKALPLPTPEEKMKQDAQVISSCIIPINVTGTTLFYFFLYLLHGSREVKYLFCLICLKSLDFIVCEQRP</sequence>
<keyword evidence="1" id="KW-0472">Membrane</keyword>
<protein>
    <submittedName>
        <fullName evidence="2">Uncharacterized protein</fullName>
    </submittedName>
</protein>
<feature type="transmembrane region" description="Helical" evidence="1">
    <location>
        <begin position="42"/>
        <end position="65"/>
    </location>
</feature>
<proteinExistence type="predicted"/>
<evidence type="ECO:0000313" key="2">
    <source>
        <dbReference type="EMBL" id="POI28861.1"/>
    </source>
</evidence>
<reference evidence="2 3" key="1">
    <citation type="submission" date="2018-01" db="EMBL/GenBank/DDBJ databases">
        <title>Comparison of the Chinese Bamboo Partridge and Red Junglefowl genome sequences highlights the importance of demography in genome evolution.</title>
        <authorList>
            <person name="Tiley G.P."/>
            <person name="Kimball R.T."/>
            <person name="Braun E.L."/>
            <person name="Burleigh J.G."/>
        </authorList>
    </citation>
    <scope>NUCLEOTIDE SEQUENCE [LARGE SCALE GENOMIC DNA]</scope>
    <source>
        <strain evidence="2">RTK389</strain>
        <tissue evidence="2">Blood</tissue>
    </source>
</reference>
<gene>
    <name evidence="2" type="ORF">CIB84_007389</name>
</gene>
<dbReference type="PANTHER" id="PTHR23039:SF5">
    <property type="entry name" value="ACTIN REMODELING REGULATOR NHS"/>
    <property type="match status" value="1"/>
</dbReference>
<organism evidence="2 3">
    <name type="scientific">Bambusicola thoracicus</name>
    <name type="common">Chinese bamboo-partridge</name>
    <name type="synonym">Perdix thoracica</name>
    <dbReference type="NCBI Taxonomy" id="9083"/>
    <lineage>
        <taxon>Eukaryota</taxon>
        <taxon>Metazoa</taxon>
        <taxon>Chordata</taxon>
        <taxon>Craniata</taxon>
        <taxon>Vertebrata</taxon>
        <taxon>Euteleostomi</taxon>
        <taxon>Archelosauria</taxon>
        <taxon>Archosauria</taxon>
        <taxon>Dinosauria</taxon>
        <taxon>Saurischia</taxon>
        <taxon>Theropoda</taxon>
        <taxon>Coelurosauria</taxon>
        <taxon>Aves</taxon>
        <taxon>Neognathae</taxon>
        <taxon>Galloanserae</taxon>
        <taxon>Galliformes</taxon>
        <taxon>Phasianidae</taxon>
        <taxon>Perdicinae</taxon>
        <taxon>Bambusicola</taxon>
    </lineage>
</organism>
<dbReference type="GO" id="GO:0002088">
    <property type="term" value="P:lens development in camera-type eye"/>
    <property type="evidence" value="ECO:0007669"/>
    <property type="project" value="TreeGrafter"/>
</dbReference>
<dbReference type="EMBL" id="PPHD01017609">
    <property type="protein sequence ID" value="POI28861.1"/>
    <property type="molecule type" value="Genomic_DNA"/>
</dbReference>
<evidence type="ECO:0000256" key="1">
    <source>
        <dbReference type="SAM" id="Phobius"/>
    </source>
</evidence>
<dbReference type="InterPro" id="IPR024845">
    <property type="entry name" value="NHS-like"/>
</dbReference>